<feature type="transmembrane region" description="Helical" evidence="12 13">
    <location>
        <begin position="443"/>
        <end position="460"/>
    </location>
</feature>
<keyword evidence="7 12" id="KW-1133">Transmembrane helix</keyword>
<evidence type="ECO:0000313" key="15">
    <source>
        <dbReference type="EMBL" id="ORY01758.1"/>
    </source>
</evidence>
<dbReference type="STRING" id="1314790.A0A1Y1YUP3"/>
<evidence type="ECO:0000256" key="5">
    <source>
        <dbReference type="ARBA" id="ARBA00022691"/>
    </source>
</evidence>
<feature type="transmembrane region" description="Helical" evidence="12 13">
    <location>
        <begin position="66"/>
        <end position="86"/>
    </location>
</feature>
<dbReference type="HAMAP" id="MF_03217">
    <property type="entry name" value="PEMT"/>
    <property type="match status" value="1"/>
</dbReference>
<comment type="caution">
    <text evidence="12 13">Lacks conserved residue(s) required for the propagation of feature annotation.</text>
</comment>
<proteinExistence type="inferred from homology"/>
<evidence type="ECO:0000256" key="12">
    <source>
        <dbReference type="HAMAP-Rule" id="MF_03217"/>
    </source>
</evidence>
<dbReference type="Pfam" id="PF04191">
    <property type="entry name" value="PEMT"/>
    <property type="match status" value="2"/>
</dbReference>
<dbReference type="PROSITE" id="PS51598">
    <property type="entry name" value="SAM_CHO2"/>
    <property type="match status" value="1"/>
</dbReference>
<keyword evidence="2 12" id="KW-0444">Lipid biosynthesis</keyword>
<comment type="subcellular location">
    <subcellularLocation>
        <location evidence="1">Endomembrane system</location>
        <topology evidence="1">Multi-pass membrane protein</topology>
    </subcellularLocation>
    <subcellularLocation>
        <location evidence="12 13">Endoplasmic reticulum membrane</location>
        <topology evidence="12 13">Multi-pass membrane protein</topology>
    </subcellularLocation>
</comment>
<dbReference type="GO" id="GO:0032259">
    <property type="term" value="P:methylation"/>
    <property type="evidence" value="ECO:0007669"/>
    <property type="project" value="UniProtKB-KW"/>
</dbReference>
<reference evidence="15 16" key="1">
    <citation type="submission" date="2016-07" db="EMBL/GenBank/DDBJ databases">
        <title>Pervasive Adenine N6-methylation of Active Genes in Fungi.</title>
        <authorList>
            <consortium name="DOE Joint Genome Institute"/>
            <person name="Mondo S.J."/>
            <person name="Dannebaum R.O."/>
            <person name="Kuo R.C."/>
            <person name="Labutti K."/>
            <person name="Haridas S."/>
            <person name="Kuo A."/>
            <person name="Salamov A."/>
            <person name="Ahrendt S.R."/>
            <person name="Lipzen A."/>
            <person name="Sullivan W."/>
            <person name="Andreopoulos W.B."/>
            <person name="Clum A."/>
            <person name="Lindquist E."/>
            <person name="Daum C."/>
            <person name="Ramamoorthy G.K."/>
            <person name="Gryganskyi A."/>
            <person name="Culley D."/>
            <person name="Magnuson J.K."/>
            <person name="James T.Y."/>
            <person name="O'Malley M.A."/>
            <person name="Stajich J.E."/>
            <person name="Spatafora J.W."/>
            <person name="Visel A."/>
            <person name="Grigoriev I.V."/>
        </authorList>
    </citation>
    <scope>NUCLEOTIDE SEQUENCE [LARGE SCALE GENOMIC DNA]</scope>
    <source>
        <strain evidence="15 16">CBS 931.73</strain>
    </source>
</reference>
<feature type="transmembrane region" description="Helical" evidence="12 13">
    <location>
        <begin position="403"/>
        <end position="422"/>
    </location>
</feature>
<feature type="transmembrane region" description="Helical" evidence="12 13">
    <location>
        <begin position="264"/>
        <end position="286"/>
    </location>
</feature>
<evidence type="ECO:0000256" key="8">
    <source>
        <dbReference type="ARBA" id="ARBA00023098"/>
    </source>
</evidence>
<evidence type="ECO:0000256" key="13">
    <source>
        <dbReference type="RuleBase" id="RU361122"/>
    </source>
</evidence>
<comment type="caution">
    <text evidence="15">The sequence shown here is derived from an EMBL/GenBank/DDBJ whole genome shotgun (WGS) entry which is preliminary data.</text>
</comment>
<name>A0A1Y1YUP3_9FUNG</name>
<dbReference type="GO" id="GO:0004608">
    <property type="term" value="F:phosphatidylethanolamine N-methyltransferase activity"/>
    <property type="evidence" value="ECO:0007669"/>
    <property type="project" value="UniProtKB-UniRule"/>
</dbReference>
<evidence type="ECO:0000256" key="11">
    <source>
        <dbReference type="ARBA" id="ARBA00023264"/>
    </source>
</evidence>
<evidence type="ECO:0000313" key="16">
    <source>
        <dbReference type="Proteomes" id="UP000193498"/>
    </source>
</evidence>
<dbReference type="Proteomes" id="UP000193498">
    <property type="component" value="Unassembled WGS sequence"/>
</dbReference>
<comment type="pathway">
    <text evidence="12 13">Phospholipid metabolism; phosphatidylcholine biosynthesis.</text>
</comment>
<dbReference type="FunCoup" id="A0A1Y1YUP3">
    <property type="interactions" value="123"/>
</dbReference>
<feature type="transmembrane region" description="Helical" evidence="12 13">
    <location>
        <begin position="202"/>
        <end position="222"/>
    </location>
</feature>
<dbReference type="EMBL" id="MCFE01000065">
    <property type="protein sequence ID" value="ORY01758.1"/>
    <property type="molecule type" value="Genomic_DNA"/>
</dbReference>
<dbReference type="EC" id="2.1.1.17" evidence="12 13"/>
<evidence type="ECO:0000256" key="1">
    <source>
        <dbReference type="ARBA" id="ARBA00004127"/>
    </source>
</evidence>
<evidence type="ECO:0000256" key="9">
    <source>
        <dbReference type="ARBA" id="ARBA00023136"/>
    </source>
</evidence>
<dbReference type="PANTHER" id="PTHR32138:SF0">
    <property type="entry name" value="PHOSPHATIDYLETHANOLAMINE N-METHYLTRANSFERASE"/>
    <property type="match status" value="1"/>
</dbReference>
<feature type="region of interest" description="Disordered" evidence="14">
    <location>
        <begin position="1"/>
        <end position="25"/>
    </location>
</feature>
<evidence type="ECO:0000256" key="7">
    <source>
        <dbReference type="ARBA" id="ARBA00022989"/>
    </source>
</evidence>
<dbReference type="PIRSF" id="PIRSF000383">
    <property type="entry name" value="PEAMT"/>
    <property type="match status" value="1"/>
</dbReference>
<dbReference type="GO" id="GO:0006656">
    <property type="term" value="P:phosphatidylcholine biosynthetic process"/>
    <property type="evidence" value="ECO:0007669"/>
    <property type="project" value="UniProtKB-UniRule"/>
</dbReference>
<organism evidence="15 16">
    <name type="scientific">Basidiobolus meristosporus CBS 931.73</name>
    <dbReference type="NCBI Taxonomy" id="1314790"/>
    <lineage>
        <taxon>Eukaryota</taxon>
        <taxon>Fungi</taxon>
        <taxon>Fungi incertae sedis</taxon>
        <taxon>Zoopagomycota</taxon>
        <taxon>Entomophthoromycotina</taxon>
        <taxon>Basidiobolomycetes</taxon>
        <taxon>Basidiobolales</taxon>
        <taxon>Basidiobolaceae</taxon>
        <taxon>Basidiobolus</taxon>
    </lineage>
</organism>
<keyword evidence="6 12" id="KW-0812">Transmembrane</keyword>
<dbReference type="InterPro" id="IPR007318">
    <property type="entry name" value="Phopholipid_MeTrfase"/>
</dbReference>
<comment type="similarity">
    <text evidence="12 13">Belongs to the class VI-like SAM-binding methyltransferase superfamily. CHO2 family.</text>
</comment>
<feature type="transmembrane region" description="Helical" evidence="12 13">
    <location>
        <begin position="480"/>
        <end position="499"/>
    </location>
</feature>
<keyword evidence="16" id="KW-1185">Reference proteome</keyword>
<dbReference type="UniPathway" id="UPA00753"/>
<keyword evidence="9 12" id="KW-0472">Membrane</keyword>
<keyword evidence="8 12" id="KW-0443">Lipid metabolism</keyword>
<evidence type="ECO:0000256" key="14">
    <source>
        <dbReference type="SAM" id="MobiDB-lite"/>
    </source>
</evidence>
<dbReference type="Gene3D" id="2.60.40.2840">
    <property type="match status" value="1"/>
</dbReference>
<feature type="transmembrane region" description="Helical" evidence="12 13">
    <location>
        <begin position="366"/>
        <end position="383"/>
    </location>
</feature>
<dbReference type="GO" id="GO:0005789">
    <property type="term" value="C:endoplasmic reticulum membrane"/>
    <property type="evidence" value="ECO:0007669"/>
    <property type="project" value="UniProtKB-SubCell"/>
</dbReference>
<comment type="function">
    <text evidence="12 13">Catalyzes the first step of the methylation pathway of phosphatidylcholine biosynthesis, the SAM-dependent methylation of phosphatidylethanolamine (PE) to phosphatidylmonomethylethanolamine (PMME).</text>
</comment>
<dbReference type="InterPro" id="IPR016219">
    <property type="entry name" value="Phosphatid-EA_MeTrfase_fun"/>
</dbReference>
<keyword evidence="10 12" id="KW-0594">Phospholipid biosynthesis</keyword>
<keyword evidence="11 12" id="KW-1208">Phospholipid metabolism</keyword>
<evidence type="ECO:0000256" key="3">
    <source>
        <dbReference type="ARBA" id="ARBA00022603"/>
    </source>
</evidence>
<dbReference type="AlphaFoldDB" id="A0A1Y1YUP3"/>
<dbReference type="PANTHER" id="PTHR32138">
    <property type="entry name" value="PHOSPHATIDYLETHANOLAMINE N-METHYLTRANSFERASE"/>
    <property type="match status" value="1"/>
</dbReference>
<sequence length="902" mass="103344">MNMRQRDSIASDSESFTSGSGFSEVEQDPFKSQVTYGKTFSGKIFKVPTTSDMLTTLFDPIVEKSAFDYFTLGVLCFQAALFFVLPSDFRKHFFLGCFLLWRTTYNLGLGLLLKYQSNKRGLVALARKTRIFDQNKGGKYHSWLKNVLTAKMEKDYDFESVPIEFNTWLLFRQVVDLILVNDFTSYVCFAFSFMQTHETHGFAFNLLRWVGGIFLVTFNLWVKIDAHRVVKDFAWYWGDFFFLLEQPPTFDGVFEMAPQPMYSVGYVGLYGISLMTASYTVLYISLLAHAAQFAFLCFVENPHIDKVYGAPQPPKRYRVPPEHNAENKEHCGSPLKQYAARDIHNSYFRRDLIVFKNFDFFRSNDLFLVLIMLYGGVVIPLLANRSERTFTWFLIGQCLVWRLIHNYVLGAVLYFQSIAKFWTKHFIKHGSTNKEAFESWKSIFNLSLSMTYVSFLAVAIKTYNLPPDWTYGTVLLRHTFGLLLIALHIWSSVAAFEVLGDFGWFYGDFFIDEYPATLSYTGIYRFLNNPEKLIGHAAFWGITLMSNSRALCALTLFSHVSNFLFLQYVEGPHMRRLYGSGLRKEAGLLRSVKTAKFIPEPIKEKLEETPEIQMLVMNTKAAEKIVERVTESFEKVAERVVEETTGIVDKAKPKLQEIISETKSIITQSHAIIAEVGLISEQSLDSLQYSLDIQHSCLTSSLAFPLGEPIRVVWNAPSEHSKEDWVGIYKLGANASSKITSVPSKGRYLYVSSRKSEEYEAESSDSDDIGLPTSGEMVFTVDKLPWEPGSYEFRYHHNGKHTVLASTQPFEIFVDVLNQNPTQQEIQDSLFPVIQRCLALDPVHFPELHRDEFDGLKESDAKKIVYAIRLMYGVEFSWKVIDMDANVHSLAGRIHHALKVLQ</sequence>
<keyword evidence="4 12" id="KW-0808">Transferase</keyword>
<protein>
    <recommendedName>
        <fullName evidence="12 13">Phosphatidylethanolamine N-methyltransferase</fullName>
        <shortName evidence="12">PE methyltransferase</shortName>
        <shortName evidence="12 13">PEAMT</shortName>
        <shortName evidence="12">PEMT</shortName>
        <ecNumber evidence="12 13">2.1.1.17</ecNumber>
    </recommendedName>
</protein>
<dbReference type="InParanoid" id="A0A1Y1YUP3"/>
<accession>A0A1Y1YUP3</accession>
<keyword evidence="5 12" id="KW-0949">S-adenosyl-L-methionine</keyword>
<evidence type="ECO:0000256" key="2">
    <source>
        <dbReference type="ARBA" id="ARBA00022516"/>
    </source>
</evidence>
<evidence type="ECO:0000256" key="4">
    <source>
        <dbReference type="ARBA" id="ARBA00022679"/>
    </source>
</evidence>
<evidence type="ECO:0000256" key="10">
    <source>
        <dbReference type="ARBA" id="ARBA00023209"/>
    </source>
</evidence>
<gene>
    <name evidence="15" type="ORF">K493DRAFT_334828</name>
</gene>
<feature type="compositionally biased region" description="Low complexity" evidence="14">
    <location>
        <begin position="11"/>
        <end position="24"/>
    </location>
</feature>
<evidence type="ECO:0000256" key="6">
    <source>
        <dbReference type="ARBA" id="ARBA00022692"/>
    </source>
</evidence>
<comment type="catalytic activity">
    <reaction evidence="12 13">
        <text>a 1,2-diacyl-sn-glycero-3-phosphoethanolamine + S-adenosyl-L-methionine = a 1,2-diacyl-sn-glycero-3-phospho-N-methylethanolamine + S-adenosyl-L-homocysteine + H(+)</text>
        <dbReference type="Rhea" id="RHEA:11164"/>
        <dbReference type="ChEBI" id="CHEBI:15378"/>
        <dbReference type="ChEBI" id="CHEBI:57856"/>
        <dbReference type="ChEBI" id="CHEBI:59789"/>
        <dbReference type="ChEBI" id="CHEBI:64573"/>
        <dbReference type="ChEBI" id="CHEBI:64612"/>
        <dbReference type="EC" id="2.1.1.17"/>
    </reaction>
</comment>
<dbReference type="OrthoDB" id="4583at2759"/>
<keyword evidence="12 13" id="KW-0256">Endoplasmic reticulum</keyword>
<keyword evidence="3 12" id="KW-0489">Methyltransferase</keyword>